<name>A0A0C3FY16_PILCF</name>
<dbReference type="Proteomes" id="UP000054166">
    <property type="component" value="Unassembled WGS sequence"/>
</dbReference>
<evidence type="ECO:0000313" key="1">
    <source>
        <dbReference type="EMBL" id="KIM83106.1"/>
    </source>
</evidence>
<gene>
    <name evidence="1" type="ORF">PILCRDRAFT_819868</name>
</gene>
<reference evidence="1 2" key="1">
    <citation type="submission" date="2014-04" db="EMBL/GenBank/DDBJ databases">
        <authorList>
            <consortium name="DOE Joint Genome Institute"/>
            <person name="Kuo A."/>
            <person name="Tarkka M."/>
            <person name="Buscot F."/>
            <person name="Kohler A."/>
            <person name="Nagy L.G."/>
            <person name="Floudas D."/>
            <person name="Copeland A."/>
            <person name="Barry K.W."/>
            <person name="Cichocki N."/>
            <person name="Veneault-Fourrey C."/>
            <person name="LaButti K."/>
            <person name="Lindquist E.A."/>
            <person name="Lipzen A."/>
            <person name="Lundell T."/>
            <person name="Morin E."/>
            <person name="Murat C."/>
            <person name="Sun H."/>
            <person name="Tunlid A."/>
            <person name="Henrissat B."/>
            <person name="Grigoriev I.V."/>
            <person name="Hibbett D.S."/>
            <person name="Martin F."/>
            <person name="Nordberg H.P."/>
            <person name="Cantor M.N."/>
            <person name="Hua S.X."/>
        </authorList>
    </citation>
    <scope>NUCLEOTIDE SEQUENCE [LARGE SCALE GENOMIC DNA]</scope>
    <source>
        <strain evidence="1 2">F 1598</strain>
    </source>
</reference>
<sequence length="127" mass="14465">MLVPNLASRFTLQNLHFFCDVHSIIAFHGAHVALPDNGVLWSLPQYRLIAASFTKEITASEQSYSIPRQTTHTPSTLRVIEAKMYHYMEACQPSCTPSRTPVIHTTRFHSGYSLGQKSRREQSSQRF</sequence>
<proteinExistence type="predicted"/>
<dbReference type="InParanoid" id="A0A0C3FY16"/>
<dbReference type="HOGENOM" id="CLU_1971354_0_0_1"/>
<keyword evidence="2" id="KW-1185">Reference proteome</keyword>
<protein>
    <submittedName>
        <fullName evidence="1">Uncharacterized protein</fullName>
    </submittedName>
</protein>
<evidence type="ECO:0000313" key="2">
    <source>
        <dbReference type="Proteomes" id="UP000054166"/>
    </source>
</evidence>
<reference evidence="2" key="2">
    <citation type="submission" date="2015-01" db="EMBL/GenBank/DDBJ databases">
        <title>Evolutionary Origins and Diversification of the Mycorrhizal Mutualists.</title>
        <authorList>
            <consortium name="DOE Joint Genome Institute"/>
            <consortium name="Mycorrhizal Genomics Consortium"/>
            <person name="Kohler A."/>
            <person name="Kuo A."/>
            <person name="Nagy L.G."/>
            <person name="Floudas D."/>
            <person name="Copeland A."/>
            <person name="Barry K.W."/>
            <person name="Cichocki N."/>
            <person name="Veneault-Fourrey C."/>
            <person name="LaButti K."/>
            <person name="Lindquist E.A."/>
            <person name="Lipzen A."/>
            <person name="Lundell T."/>
            <person name="Morin E."/>
            <person name="Murat C."/>
            <person name="Riley R."/>
            <person name="Ohm R."/>
            <person name="Sun H."/>
            <person name="Tunlid A."/>
            <person name="Henrissat B."/>
            <person name="Grigoriev I.V."/>
            <person name="Hibbett D.S."/>
            <person name="Martin F."/>
        </authorList>
    </citation>
    <scope>NUCLEOTIDE SEQUENCE [LARGE SCALE GENOMIC DNA]</scope>
    <source>
        <strain evidence="2">F 1598</strain>
    </source>
</reference>
<accession>A0A0C3FY16</accession>
<dbReference type="AlphaFoldDB" id="A0A0C3FY16"/>
<dbReference type="EMBL" id="KN832992">
    <property type="protein sequence ID" value="KIM83106.1"/>
    <property type="molecule type" value="Genomic_DNA"/>
</dbReference>
<organism evidence="1 2">
    <name type="scientific">Piloderma croceum (strain F 1598)</name>
    <dbReference type="NCBI Taxonomy" id="765440"/>
    <lineage>
        <taxon>Eukaryota</taxon>
        <taxon>Fungi</taxon>
        <taxon>Dikarya</taxon>
        <taxon>Basidiomycota</taxon>
        <taxon>Agaricomycotina</taxon>
        <taxon>Agaricomycetes</taxon>
        <taxon>Agaricomycetidae</taxon>
        <taxon>Atheliales</taxon>
        <taxon>Atheliaceae</taxon>
        <taxon>Piloderma</taxon>
    </lineage>
</organism>